<proteinExistence type="inferred from homology"/>
<dbReference type="PANTHER" id="PTHR12526">
    <property type="entry name" value="GLYCOSYLTRANSFERASE"/>
    <property type="match status" value="1"/>
</dbReference>
<comment type="caution">
    <text evidence="5">The sequence shown here is derived from an EMBL/GenBank/DDBJ whole genome shotgun (WGS) entry which is preliminary data.</text>
</comment>
<evidence type="ECO:0000313" key="5">
    <source>
        <dbReference type="EMBL" id="CAG2141818.1"/>
    </source>
</evidence>
<dbReference type="Pfam" id="PF13692">
    <property type="entry name" value="Glyco_trans_1_4"/>
    <property type="match status" value="1"/>
</dbReference>
<feature type="domain" description="Glycosyltransferase subfamily 4-like N-terminal" evidence="4">
    <location>
        <begin position="23"/>
        <end position="188"/>
    </location>
</feature>
<comment type="similarity">
    <text evidence="1">Belongs to the glycosyltransferase group 1 family. Glycosyltransferase 4 subfamily.</text>
</comment>
<dbReference type="Proteomes" id="UP000672657">
    <property type="component" value="Unassembled WGS sequence"/>
</dbReference>
<dbReference type="PANTHER" id="PTHR12526:SF640">
    <property type="entry name" value="COLANIC ACID BIOSYNTHESIS GLYCOSYLTRANSFERASE WCAL-RELATED"/>
    <property type="match status" value="1"/>
</dbReference>
<dbReference type="EMBL" id="CAJPVI010000010">
    <property type="protein sequence ID" value="CAG2141818.1"/>
    <property type="molecule type" value="Genomic_DNA"/>
</dbReference>
<accession>A0ABM8TF48</accession>
<dbReference type="InterPro" id="IPR028098">
    <property type="entry name" value="Glyco_trans_4-like_N"/>
</dbReference>
<dbReference type="SUPFAM" id="SSF53756">
    <property type="entry name" value="UDP-Glycosyltransferase/glycogen phosphorylase"/>
    <property type="match status" value="1"/>
</dbReference>
<gene>
    <name evidence="5" type="ORF">LMG26411_02124</name>
</gene>
<organism evidence="5 6">
    <name type="scientific">Cupriavidus numazuensis</name>
    <dbReference type="NCBI Taxonomy" id="221992"/>
    <lineage>
        <taxon>Bacteria</taxon>
        <taxon>Pseudomonadati</taxon>
        <taxon>Pseudomonadota</taxon>
        <taxon>Betaproteobacteria</taxon>
        <taxon>Burkholderiales</taxon>
        <taxon>Burkholderiaceae</taxon>
        <taxon>Cupriavidus</taxon>
    </lineage>
</organism>
<keyword evidence="2" id="KW-0328">Glycosyltransferase</keyword>
<evidence type="ECO:0000256" key="3">
    <source>
        <dbReference type="ARBA" id="ARBA00022679"/>
    </source>
</evidence>
<evidence type="ECO:0000256" key="2">
    <source>
        <dbReference type="ARBA" id="ARBA00022676"/>
    </source>
</evidence>
<evidence type="ECO:0000313" key="6">
    <source>
        <dbReference type="Proteomes" id="UP000672657"/>
    </source>
</evidence>
<name>A0ABM8TF48_9BURK</name>
<keyword evidence="6" id="KW-1185">Reference proteome</keyword>
<keyword evidence="3" id="KW-0808">Transferase</keyword>
<dbReference type="Gene3D" id="3.40.50.2000">
    <property type="entry name" value="Glycogen Phosphorylase B"/>
    <property type="match status" value="2"/>
</dbReference>
<dbReference type="RefSeq" id="WP_211953221.1">
    <property type="nucleotide sequence ID" value="NZ_CAJPVI010000010.1"/>
</dbReference>
<evidence type="ECO:0000259" key="4">
    <source>
        <dbReference type="Pfam" id="PF13579"/>
    </source>
</evidence>
<protein>
    <recommendedName>
        <fullName evidence="4">Glycosyltransferase subfamily 4-like N-terminal domain-containing protein</fullName>
    </recommendedName>
</protein>
<sequence>MKIIILAPFCSLPGEANFNRFRYLARLAAQHHEVVLVTSRFRHFDKTVRSDIDCDEGYEIVLLDEPGYRRNVSLARLWSHRCFARSFRQWLQAYCRTSKVDLVYSAFPLIATNLFLGQAKRELGFKLVIDVQDVWPESLAVLPMVDRMQALMHPFSLRADRAYAGADALVSVSQTYLQRARRANAKAAGMVCYIGADENLWRSVEARVFDKGKVRFFYLGTVSHSYDMETVVRGFAALASTDPDFELHVIGGGPSMEAVRALAAGNTHFHGYLAVEDMVGLVKGMDVAINPIKSTSRGTITNKLADYVLAGKPILNSQTDDEAMSIIRRVGHRNYQDGNVDDFVRAAREIGRASLPPVDDETARLFDRGHTYSRILDFIAAV</sequence>
<reference evidence="5 6" key="1">
    <citation type="submission" date="2021-03" db="EMBL/GenBank/DDBJ databases">
        <authorList>
            <person name="Peeters C."/>
        </authorList>
    </citation>
    <scope>NUCLEOTIDE SEQUENCE [LARGE SCALE GENOMIC DNA]</scope>
    <source>
        <strain evidence="5 6">LMG 26411</strain>
    </source>
</reference>
<evidence type="ECO:0000256" key="1">
    <source>
        <dbReference type="ARBA" id="ARBA00009481"/>
    </source>
</evidence>
<dbReference type="Pfam" id="PF13579">
    <property type="entry name" value="Glyco_trans_4_4"/>
    <property type="match status" value="1"/>
</dbReference>